<evidence type="ECO:0000313" key="1">
    <source>
        <dbReference type="Proteomes" id="UP000046392"/>
    </source>
</evidence>
<name>A0A0N5CDC1_STREA</name>
<dbReference type="AlphaFoldDB" id="A0A0N5CDC1"/>
<organism evidence="1 2">
    <name type="scientific">Strongyloides papillosus</name>
    <name type="common">Intestinal threadworm</name>
    <dbReference type="NCBI Taxonomy" id="174720"/>
    <lineage>
        <taxon>Eukaryota</taxon>
        <taxon>Metazoa</taxon>
        <taxon>Ecdysozoa</taxon>
        <taxon>Nematoda</taxon>
        <taxon>Chromadorea</taxon>
        <taxon>Rhabditida</taxon>
        <taxon>Tylenchina</taxon>
        <taxon>Panagrolaimomorpha</taxon>
        <taxon>Strongyloidoidea</taxon>
        <taxon>Strongyloididae</taxon>
        <taxon>Strongyloides</taxon>
    </lineage>
</organism>
<dbReference type="Proteomes" id="UP000046392">
    <property type="component" value="Unplaced"/>
</dbReference>
<accession>A0A0N5CDC1</accession>
<dbReference type="WBParaSite" id="SPAL_0001586600.1">
    <property type="protein sequence ID" value="SPAL_0001586600.1"/>
    <property type="gene ID" value="SPAL_0001586600"/>
</dbReference>
<protein>
    <submittedName>
        <fullName evidence="2">DUF721 domain-containing protein</fullName>
    </submittedName>
</protein>
<evidence type="ECO:0000313" key="2">
    <source>
        <dbReference type="WBParaSite" id="SPAL_0001586600.1"/>
    </source>
</evidence>
<sequence>MKKNKRNSSYINPERNNFTENNISLIRQRITVKLKNYLEKSGCIWTRNSKEKNDCTMLLLNISIPSSDIIAGMVKLYIDEIHQVPKEFCNDKLTIIINFEEKNISDQSLKEKMEKKKKIIDKCLSGQSNKSSLPKKAKSL</sequence>
<proteinExistence type="predicted"/>
<keyword evidence="1" id="KW-1185">Reference proteome</keyword>
<reference evidence="2" key="1">
    <citation type="submission" date="2017-02" db="UniProtKB">
        <authorList>
            <consortium name="WormBaseParasite"/>
        </authorList>
    </citation>
    <scope>IDENTIFICATION</scope>
</reference>